<evidence type="ECO:0000256" key="1">
    <source>
        <dbReference type="ARBA" id="ARBA00004117"/>
    </source>
</evidence>
<dbReference type="GO" id="GO:0009425">
    <property type="term" value="C:bacterial-type flagellum basal body"/>
    <property type="evidence" value="ECO:0007669"/>
    <property type="project" value="UniProtKB-SubCell"/>
</dbReference>
<dbReference type="InterPro" id="IPR001624">
    <property type="entry name" value="FliE"/>
</dbReference>
<evidence type="ECO:0000256" key="4">
    <source>
        <dbReference type="ARBA" id="ARBA00023143"/>
    </source>
</evidence>
<evidence type="ECO:0000313" key="7">
    <source>
        <dbReference type="Proteomes" id="UP000051934"/>
    </source>
</evidence>
<dbReference type="GO" id="GO:0071973">
    <property type="term" value="P:bacterial-type flagellum-dependent cell motility"/>
    <property type="evidence" value="ECO:0007669"/>
    <property type="project" value="InterPro"/>
</dbReference>
<dbReference type="GO" id="GO:0005198">
    <property type="term" value="F:structural molecule activity"/>
    <property type="evidence" value="ECO:0007669"/>
    <property type="project" value="UniProtKB-UniRule"/>
</dbReference>
<dbReference type="GO" id="GO:0003774">
    <property type="term" value="F:cytoskeletal motor activity"/>
    <property type="evidence" value="ECO:0007669"/>
    <property type="project" value="InterPro"/>
</dbReference>
<evidence type="ECO:0000256" key="5">
    <source>
        <dbReference type="HAMAP-Rule" id="MF_00724"/>
    </source>
</evidence>
<name>A0A0R2SA54_9GAMM</name>
<evidence type="ECO:0000256" key="2">
    <source>
        <dbReference type="ARBA" id="ARBA00009272"/>
    </source>
</evidence>
<dbReference type="NCBIfam" id="TIGR00205">
    <property type="entry name" value="fliE"/>
    <property type="match status" value="1"/>
</dbReference>
<dbReference type="HAMAP" id="MF_00724">
    <property type="entry name" value="FliE"/>
    <property type="match status" value="1"/>
</dbReference>
<comment type="subcellular location">
    <subcellularLocation>
        <location evidence="1 5">Bacterial flagellum basal body</location>
    </subcellularLocation>
</comment>
<reference evidence="6 7" key="1">
    <citation type="submission" date="2015-10" db="EMBL/GenBank/DDBJ databases">
        <title>Metagenome-Assembled Genomes uncover a global brackish microbiome.</title>
        <authorList>
            <person name="Hugerth L.W."/>
            <person name="Larsson J."/>
            <person name="Alneberg J."/>
            <person name="Lindh M.V."/>
            <person name="Legrand C."/>
            <person name="Pinhassi J."/>
            <person name="Andersson A.F."/>
        </authorList>
    </citation>
    <scope>NUCLEOTIDE SEQUENCE [LARGE SCALE GENOMIC DNA]</scope>
    <source>
        <strain evidence="6">BACL4 MAG-120507-bin80</strain>
    </source>
</reference>
<sequence length="114" mass="12444">MEIKAEANALLSQIRDYQSKITDARTSESTESGAVGNRTNFGAEMSRLLSDTLSSVTEAQSSAYNLSNAYQAGEDVALTEVVLEMQKSSLAFEATLQVRNKVLQAYEQVMNMPV</sequence>
<accession>A0A0R2SA54</accession>
<proteinExistence type="inferred from homology"/>
<keyword evidence="4 5" id="KW-0975">Bacterial flagellum</keyword>
<dbReference type="AlphaFoldDB" id="A0A0R2SA54"/>
<evidence type="ECO:0000256" key="3">
    <source>
        <dbReference type="ARBA" id="ARBA00018024"/>
    </source>
</evidence>
<dbReference type="PANTHER" id="PTHR34653:SF1">
    <property type="entry name" value="FLAGELLAR HOOK-BASAL BODY COMPLEX PROTEIN FLIE"/>
    <property type="match status" value="1"/>
</dbReference>
<organism evidence="6 7">
    <name type="scientific">OM182 bacterium BACL3 MAG-120507-bin80</name>
    <dbReference type="NCBI Taxonomy" id="1655577"/>
    <lineage>
        <taxon>Bacteria</taxon>
        <taxon>Pseudomonadati</taxon>
        <taxon>Pseudomonadota</taxon>
        <taxon>Gammaproteobacteria</taxon>
        <taxon>OMG group</taxon>
        <taxon>OM182 clade</taxon>
    </lineage>
</organism>
<comment type="similarity">
    <text evidence="2 5">Belongs to the FliE family.</text>
</comment>
<gene>
    <name evidence="5" type="primary">fliE</name>
    <name evidence="6" type="ORF">ABR69_02650</name>
</gene>
<dbReference type="PRINTS" id="PR01006">
    <property type="entry name" value="FLGHOOKFLIE"/>
</dbReference>
<dbReference type="Pfam" id="PF02049">
    <property type="entry name" value="FliE"/>
    <property type="match status" value="1"/>
</dbReference>
<protein>
    <recommendedName>
        <fullName evidence="3 5">Flagellar hook-basal body complex protein FliE</fullName>
    </recommendedName>
</protein>
<dbReference type="Proteomes" id="UP000051934">
    <property type="component" value="Unassembled WGS sequence"/>
</dbReference>
<comment type="caution">
    <text evidence="6">The sequence shown here is derived from an EMBL/GenBank/DDBJ whole genome shotgun (WGS) entry which is preliminary data.</text>
</comment>
<evidence type="ECO:0000313" key="6">
    <source>
        <dbReference type="EMBL" id="KRO70194.1"/>
    </source>
</evidence>
<dbReference type="EMBL" id="LIBB01000378">
    <property type="protein sequence ID" value="KRO70194.1"/>
    <property type="molecule type" value="Genomic_DNA"/>
</dbReference>
<dbReference type="PANTHER" id="PTHR34653">
    <property type="match status" value="1"/>
</dbReference>